<dbReference type="KEGG" id="mflg:ABS361_06920"/>
<sequence>MSSTDLSPTSTHVALMQHYAEMGKLYADLDASQQTWTTSSSSMSCAYVFVYLQVNGTLTFPGGPTLTFTGKGGVLGLGATGSLTGKASFNVDPNTLKGASGISFEAAGLSIGGGGFQITWYKNNKYIGHGEYAGAGVQLGTPGGGTGSFT</sequence>
<dbReference type="EMBL" id="CP158568">
    <property type="protein sequence ID" value="XBY45965.1"/>
    <property type="molecule type" value="Genomic_DNA"/>
</dbReference>
<gene>
    <name evidence="1" type="ORF">ABS361_06920</name>
</gene>
<proteinExistence type="predicted"/>
<dbReference type="RefSeq" id="WP_407051061.1">
    <property type="nucleotide sequence ID" value="NZ_CP158568.1"/>
</dbReference>
<dbReference type="AlphaFoldDB" id="A0AAU7XD36"/>
<name>A0AAU7XD36_9HYPH</name>
<evidence type="ECO:0000313" key="1">
    <source>
        <dbReference type="EMBL" id="XBY45965.1"/>
    </source>
</evidence>
<accession>A0AAU7XD36</accession>
<reference evidence="1" key="1">
    <citation type="submission" date="2024-06" db="EMBL/GenBank/DDBJ databases">
        <title>Methylostella associata gen. nov., sp. nov., a novel Ancalomicrobiaceae-affiliated facultatively methylotrophic bacteria that feed on methanotrophs of the genus Methylococcus.</title>
        <authorList>
            <person name="Saltykova V."/>
            <person name="Danilova O.V."/>
            <person name="Oshkin I.Y."/>
            <person name="Belova S.E."/>
            <person name="Pimenov N.V."/>
            <person name="Dedysh S.N."/>
        </authorList>
    </citation>
    <scope>NUCLEOTIDE SEQUENCE</scope>
    <source>
        <strain evidence="1">S20</strain>
    </source>
</reference>
<organism evidence="1">
    <name type="scientific">Methyloraptor flagellatus</name>
    <dbReference type="NCBI Taxonomy" id="3162530"/>
    <lineage>
        <taxon>Bacteria</taxon>
        <taxon>Pseudomonadati</taxon>
        <taxon>Pseudomonadota</taxon>
        <taxon>Alphaproteobacteria</taxon>
        <taxon>Hyphomicrobiales</taxon>
        <taxon>Ancalomicrobiaceae</taxon>
        <taxon>Methyloraptor</taxon>
    </lineage>
</organism>
<protein>
    <submittedName>
        <fullName evidence="1">Uncharacterized protein</fullName>
    </submittedName>
</protein>